<evidence type="ECO:0008006" key="3">
    <source>
        <dbReference type="Google" id="ProtNLM"/>
    </source>
</evidence>
<evidence type="ECO:0000313" key="1">
    <source>
        <dbReference type="EMBL" id="PUE65506.1"/>
    </source>
</evidence>
<protein>
    <recommendedName>
        <fullName evidence="3">Protein NosL</fullName>
    </recommendedName>
</protein>
<proteinExistence type="predicted"/>
<dbReference type="SUPFAM" id="SSF160387">
    <property type="entry name" value="NosL/MerB-like"/>
    <property type="match status" value="1"/>
</dbReference>
<evidence type="ECO:0000313" key="2">
    <source>
        <dbReference type="Proteomes" id="UP000251135"/>
    </source>
</evidence>
<dbReference type="EMBL" id="MUXE01000004">
    <property type="protein sequence ID" value="PUE65506.1"/>
    <property type="molecule type" value="Genomic_DNA"/>
</dbReference>
<name>A0A363D2C6_9BACT</name>
<dbReference type="PANTHER" id="PTHR41247">
    <property type="entry name" value="HTH-TYPE TRANSCRIPTIONAL REPRESSOR YCNK"/>
    <property type="match status" value="1"/>
</dbReference>
<dbReference type="PANTHER" id="PTHR41247:SF1">
    <property type="entry name" value="HTH-TYPE TRANSCRIPTIONAL REPRESSOR YCNK"/>
    <property type="match status" value="1"/>
</dbReference>
<organism evidence="1 2">
    <name type="scientific">Arcobacter caeni</name>
    <dbReference type="NCBI Taxonomy" id="1912877"/>
    <lineage>
        <taxon>Bacteria</taxon>
        <taxon>Pseudomonadati</taxon>
        <taxon>Campylobacterota</taxon>
        <taxon>Epsilonproteobacteria</taxon>
        <taxon>Campylobacterales</taxon>
        <taxon>Arcobacteraceae</taxon>
        <taxon>Arcobacter</taxon>
    </lineage>
</organism>
<reference evidence="1 2" key="1">
    <citation type="submission" date="2017-02" db="EMBL/GenBank/DDBJ databases">
        <title>Arcobacter caeni sp. nov, a new Arcobacter species isolated from reclaimed water.</title>
        <authorList>
            <person name="Figueras M.J."/>
            <person name="Perez-Cataluna A."/>
            <person name="Salas-Masso N."/>
        </authorList>
    </citation>
    <scope>NUCLEOTIDE SEQUENCE [LARGE SCALE GENOMIC DNA]</scope>
    <source>
        <strain evidence="1 2">RW17-10</strain>
    </source>
</reference>
<keyword evidence="2" id="KW-1185">Reference proteome</keyword>
<dbReference type="AlphaFoldDB" id="A0A363D2C6"/>
<dbReference type="InterPro" id="IPR008719">
    <property type="entry name" value="N2O_reductase_NosL"/>
</dbReference>
<accession>A0A363D2C6</accession>
<dbReference type="OrthoDB" id="8560674at2"/>
<sequence length="149" mass="17358">MYSNIIKLVSFIFIIISLSSCEKKVSTQVKEIHWDRDMCARCVMVVSDRNQTVQVTNPMDGKTQVFDDIGCAILWFKDHNIDWQDKAIIWINDIKTAKWINAKNAFYDTMNVTPMAYGFGAHEQKEDIQSGLEVINYEEMKKRILKTKK</sequence>
<dbReference type="Proteomes" id="UP000251135">
    <property type="component" value="Unassembled WGS sequence"/>
</dbReference>
<dbReference type="PROSITE" id="PS51257">
    <property type="entry name" value="PROKAR_LIPOPROTEIN"/>
    <property type="match status" value="1"/>
</dbReference>
<gene>
    <name evidence="1" type="ORF">B0174_04070</name>
</gene>
<comment type="caution">
    <text evidence="1">The sequence shown here is derived from an EMBL/GenBank/DDBJ whole genome shotgun (WGS) entry which is preliminary data.</text>
</comment>
<dbReference type="RefSeq" id="WP_108558379.1">
    <property type="nucleotide sequence ID" value="NZ_MUXE01000004.1"/>
</dbReference>